<evidence type="ECO:0000313" key="2">
    <source>
        <dbReference type="EMBL" id="MEQ2243025.1"/>
    </source>
</evidence>
<evidence type="ECO:0008006" key="4">
    <source>
        <dbReference type="Google" id="ProtNLM"/>
    </source>
</evidence>
<evidence type="ECO:0000313" key="3">
    <source>
        <dbReference type="Proteomes" id="UP001482620"/>
    </source>
</evidence>
<dbReference type="EMBL" id="JAHRIQ010069648">
    <property type="protein sequence ID" value="MEQ2243025.1"/>
    <property type="molecule type" value="Genomic_DNA"/>
</dbReference>
<reference evidence="2 3" key="1">
    <citation type="submission" date="2021-06" db="EMBL/GenBank/DDBJ databases">
        <authorList>
            <person name="Palmer J.M."/>
        </authorList>
    </citation>
    <scope>NUCLEOTIDE SEQUENCE [LARGE SCALE GENOMIC DNA]</scope>
    <source>
        <strain evidence="3">if_2019</strain>
        <tissue evidence="2">Muscle</tissue>
    </source>
</reference>
<keyword evidence="3" id="KW-1185">Reference proteome</keyword>
<accession>A0ABV0UCX0</accession>
<sequence length="110" mass="12498">MRSRCVKFGVIILTLSPTGLWKFNMASHCIRLVAWLSSQKEASSKDDAHVTNSVLRTNRLRTWIAGTISCGVMKPRYTYLVQMVSSECSSNLVRSTKQVCLSYSQAWWSF</sequence>
<feature type="chain" id="PRO_5046317694" description="Secreted protein" evidence="1">
    <location>
        <begin position="22"/>
        <end position="110"/>
    </location>
</feature>
<dbReference type="Proteomes" id="UP001482620">
    <property type="component" value="Unassembled WGS sequence"/>
</dbReference>
<evidence type="ECO:0000256" key="1">
    <source>
        <dbReference type="SAM" id="SignalP"/>
    </source>
</evidence>
<comment type="caution">
    <text evidence="2">The sequence shown here is derived from an EMBL/GenBank/DDBJ whole genome shotgun (WGS) entry which is preliminary data.</text>
</comment>
<feature type="signal peptide" evidence="1">
    <location>
        <begin position="1"/>
        <end position="21"/>
    </location>
</feature>
<protein>
    <recommendedName>
        <fullName evidence="4">Secreted protein</fullName>
    </recommendedName>
</protein>
<name>A0ABV0UCX0_9TELE</name>
<keyword evidence="1" id="KW-0732">Signal</keyword>
<proteinExistence type="predicted"/>
<gene>
    <name evidence="2" type="ORF">ILYODFUR_002783</name>
</gene>
<organism evidence="2 3">
    <name type="scientific">Ilyodon furcidens</name>
    <name type="common">goldbreast splitfin</name>
    <dbReference type="NCBI Taxonomy" id="33524"/>
    <lineage>
        <taxon>Eukaryota</taxon>
        <taxon>Metazoa</taxon>
        <taxon>Chordata</taxon>
        <taxon>Craniata</taxon>
        <taxon>Vertebrata</taxon>
        <taxon>Euteleostomi</taxon>
        <taxon>Actinopterygii</taxon>
        <taxon>Neopterygii</taxon>
        <taxon>Teleostei</taxon>
        <taxon>Neoteleostei</taxon>
        <taxon>Acanthomorphata</taxon>
        <taxon>Ovalentaria</taxon>
        <taxon>Atherinomorphae</taxon>
        <taxon>Cyprinodontiformes</taxon>
        <taxon>Goodeidae</taxon>
        <taxon>Ilyodon</taxon>
    </lineage>
</organism>